<dbReference type="EMBL" id="JAQQAF010000001">
    <property type="protein sequence ID" value="KAJ8511909.1"/>
    <property type="molecule type" value="Genomic_DNA"/>
</dbReference>
<protein>
    <recommendedName>
        <fullName evidence="10">C2H2-type domain-containing protein</fullName>
    </recommendedName>
</protein>
<dbReference type="PROSITE" id="PS50157">
    <property type="entry name" value="ZINC_FINGER_C2H2_2"/>
    <property type="match status" value="1"/>
</dbReference>
<comment type="subcellular location">
    <subcellularLocation>
        <location evidence="1">Nucleus</location>
    </subcellularLocation>
</comment>
<gene>
    <name evidence="11" type="ORF">OPV22_002343</name>
</gene>
<keyword evidence="3 8" id="KW-0863">Zinc-finger</keyword>
<sequence length="210" mass="22739">MERYVRSTRDDDSNNNHNSKGKETWMSCSHYGRGGGPLSSGSLGGFSWPQRSYSCSFCRREFRSAQALGGHMNVHRRDKARLRESPPSGPSLLNTNPNPNPNPNLSSTPIPNLNMPPPSSAAGNSRHAPVTCEFPSELSPLIHLSPSSASAPTGEGLKIMETGKSLSGIEEFKGLDQEGSKVVSLDLEIGVFGDYGYVDDLDLELRLGYT</sequence>
<dbReference type="PANTHER" id="PTHR45801:SF110">
    <property type="entry name" value="TRANSCRIPTIONAL REGULATOR SUPERMAN"/>
    <property type="match status" value="1"/>
</dbReference>
<comment type="caution">
    <text evidence="11">The sequence shown here is derived from an EMBL/GenBank/DDBJ whole genome shotgun (WGS) entry which is preliminary data.</text>
</comment>
<accession>A0AAV8RXN1</accession>
<dbReference type="InterPro" id="IPR013087">
    <property type="entry name" value="Znf_C2H2_type"/>
</dbReference>
<dbReference type="SMART" id="SM00355">
    <property type="entry name" value="ZnF_C2H2"/>
    <property type="match status" value="1"/>
</dbReference>
<feature type="compositionally biased region" description="Basic and acidic residues" evidence="9">
    <location>
        <begin position="1"/>
        <end position="14"/>
    </location>
</feature>
<keyword evidence="7" id="KW-0539">Nucleus</keyword>
<evidence type="ECO:0000259" key="10">
    <source>
        <dbReference type="PROSITE" id="PS50157"/>
    </source>
</evidence>
<name>A0AAV8RXN1_ENSVE</name>
<feature type="domain" description="C2H2-type" evidence="10">
    <location>
        <begin position="53"/>
        <end position="80"/>
    </location>
</feature>
<dbReference type="GO" id="GO:0008270">
    <property type="term" value="F:zinc ion binding"/>
    <property type="evidence" value="ECO:0007669"/>
    <property type="project" value="UniProtKB-KW"/>
</dbReference>
<evidence type="ECO:0000256" key="7">
    <source>
        <dbReference type="ARBA" id="ARBA00023242"/>
    </source>
</evidence>
<evidence type="ECO:0000256" key="8">
    <source>
        <dbReference type="PROSITE-ProRule" id="PRU00042"/>
    </source>
</evidence>
<dbReference type="SUPFAM" id="SSF57667">
    <property type="entry name" value="beta-beta-alpha zinc fingers"/>
    <property type="match status" value="1"/>
</dbReference>
<feature type="compositionally biased region" description="Low complexity" evidence="9">
    <location>
        <begin position="90"/>
        <end position="113"/>
    </location>
</feature>
<keyword evidence="5" id="KW-0805">Transcription regulation</keyword>
<evidence type="ECO:0000256" key="6">
    <source>
        <dbReference type="ARBA" id="ARBA00023163"/>
    </source>
</evidence>
<evidence type="ECO:0000256" key="1">
    <source>
        <dbReference type="ARBA" id="ARBA00004123"/>
    </source>
</evidence>
<evidence type="ECO:0000256" key="5">
    <source>
        <dbReference type="ARBA" id="ARBA00023015"/>
    </source>
</evidence>
<dbReference type="InterPro" id="IPR052426">
    <property type="entry name" value="Plant_dev_regulator"/>
</dbReference>
<organism evidence="11 12">
    <name type="scientific">Ensete ventricosum</name>
    <name type="common">Abyssinian banana</name>
    <name type="synonym">Musa ensete</name>
    <dbReference type="NCBI Taxonomy" id="4639"/>
    <lineage>
        <taxon>Eukaryota</taxon>
        <taxon>Viridiplantae</taxon>
        <taxon>Streptophyta</taxon>
        <taxon>Embryophyta</taxon>
        <taxon>Tracheophyta</taxon>
        <taxon>Spermatophyta</taxon>
        <taxon>Magnoliopsida</taxon>
        <taxon>Liliopsida</taxon>
        <taxon>Zingiberales</taxon>
        <taxon>Musaceae</taxon>
        <taxon>Ensete</taxon>
    </lineage>
</organism>
<dbReference type="PROSITE" id="PS00028">
    <property type="entry name" value="ZINC_FINGER_C2H2_1"/>
    <property type="match status" value="1"/>
</dbReference>
<evidence type="ECO:0000313" key="11">
    <source>
        <dbReference type="EMBL" id="KAJ8511909.1"/>
    </source>
</evidence>
<feature type="region of interest" description="Disordered" evidence="9">
    <location>
        <begin position="1"/>
        <end position="24"/>
    </location>
</feature>
<keyword evidence="4" id="KW-0862">Zinc</keyword>
<keyword evidence="2" id="KW-0479">Metal-binding</keyword>
<dbReference type="Pfam" id="PF13912">
    <property type="entry name" value="zf-C2H2_6"/>
    <property type="match status" value="1"/>
</dbReference>
<feature type="region of interest" description="Disordered" evidence="9">
    <location>
        <begin position="69"/>
        <end position="130"/>
    </location>
</feature>
<keyword evidence="6" id="KW-0804">Transcription</keyword>
<evidence type="ECO:0000256" key="2">
    <source>
        <dbReference type="ARBA" id="ARBA00022723"/>
    </source>
</evidence>
<proteinExistence type="predicted"/>
<dbReference type="AlphaFoldDB" id="A0AAV8RXN1"/>
<dbReference type="Proteomes" id="UP001222027">
    <property type="component" value="Unassembled WGS sequence"/>
</dbReference>
<evidence type="ECO:0000256" key="3">
    <source>
        <dbReference type="ARBA" id="ARBA00022771"/>
    </source>
</evidence>
<evidence type="ECO:0000313" key="12">
    <source>
        <dbReference type="Proteomes" id="UP001222027"/>
    </source>
</evidence>
<reference evidence="11 12" key="1">
    <citation type="submission" date="2022-12" db="EMBL/GenBank/DDBJ databases">
        <title>Chromosome-scale assembly of the Ensete ventricosum genome.</title>
        <authorList>
            <person name="Dussert Y."/>
            <person name="Stocks J."/>
            <person name="Wendawek A."/>
            <person name="Woldeyes F."/>
            <person name="Nichols R.A."/>
            <person name="Borrell J.S."/>
        </authorList>
    </citation>
    <scope>NUCLEOTIDE SEQUENCE [LARGE SCALE GENOMIC DNA]</scope>
    <source>
        <strain evidence="12">cv. Maze</strain>
        <tissue evidence="11">Seeds</tissue>
    </source>
</reference>
<evidence type="ECO:0000256" key="9">
    <source>
        <dbReference type="SAM" id="MobiDB-lite"/>
    </source>
</evidence>
<evidence type="ECO:0000256" key="4">
    <source>
        <dbReference type="ARBA" id="ARBA00022833"/>
    </source>
</evidence>
<dbReference type="Gene3D" id="3.30.160.60">
    <property type="entry name" value="Classic Zinc Finger"/>
    <property type="match status" value="1"/>
</dbReference>
<dbReference type="GO" id="GO:0005634">
    <property type="term" value="C:nucleus"/>
    <property type="evidence" value="ECO:0007669"/>
    <property type="project" value="UniProtKB-SubCell"/>
</dbReference>
<keyword evidence="12" id="KW-1185">Reference proteome</keyword>
<dbReference type="PANTHER" id="PTHR45801">
    <property type="entry name" value="OS07G0101800 PROTEIN"/>
    <property type="match status" value="1"/>
</dbReference>
<dbReference type="InterPro" id="IPR036236">
    <property type="entry name" value="Znf_C2H2_sf"/>
</dbReference>